<evidence type="ECO:0000256" key="1">
    <source>
        <dbReference type="RuleBase" id="RU000411"/>
    </source>
</evidence>
<dbReference type="InterPro" id="IPR042178">
    <property type="entry name" value="Serpin_sf_1"/>
</dbReference>
<dbReference type="SMART" id="SM00093">
    <property type="entry name" value="SERPIN"/>
    <property type="match status" value="1"/>
</dbReference>
<comment type="similarity">
    <text evidence="1">Belongs to the serpin family.</text>
</comment>
<evidence type="ECO:0000313" key="4">
    <source>
        <dbReference type="Proteomes" id="UP001626550"/>
    </source>
</evidence>
<dbReference type="InterPro" id="IPR036186">
    <property type="entry name" value="Serpin_sf"/>
</dbReference>
<gene>
    <name evidence="3" type="ORF">Ciccas_013331</name>
</gene>
<dbReference type="Proteomes" id="UP001626550">
    <property type="component" value="Unassembled WGS sequence"/>
</dbReference>
<dbReference type="Pfam" id="PF00079">
    <property type="entry name" value="Serpin"/>
    <property type="match status" value="1"/>
</dbReference>
<proteinExistence type="inferred from homology"/>
<dbReference type="PANTHER" id="PTHR11461">
    <property type="entry name" value="SERINE PROTEASE INHIBITOR, SERPIN"/>
    <property type="match status" value="1"/>
</dbReference>
<reference evidence="3 4" key="1">
    <citation type="submission" date="2024-11" db="EMBL/GenBank/DDBJ databases">
        <title>Adaptive evolution of stress response genes in parasites aligns with host niche diversity.</title>
        <authorList>
            <person name="Hahn C."/>
            <person name="Resl P."/>
        </authorList>
    </citation>
    <scope>NUCLEOTIDE SEQUENCE [LARGE SCALE GENOMIC DNA]</scope>
    <source>
        <strain evidence="3">EGGRZ-B1_66</strain>
        <tissue evidence="3">Body</tissue>
    </source>
</reference>
<dbReference type="InterPro" id="IPR023796">
    <property type="entry name" value="Serpin_dom"/>
</dbReference>
<keyword evidence="4" id="KW-1185">Reference proteome</keyword>
<dbReference type="Gene3D" id="2.30.39.10">
    <property type="entry name" value="Alpha-1-antitrypsin, domain 1"/>
    <property type="match status" value="1"/>
</dbReference>
<evidence type="ECO:0000259" key="2">
    <source>
        <dbReference type="SMART" id="SM00093"/>
    </source>
</evidence>
<sequence>MEFKPFKYVSDFYKNCVEFEKKDEGKNWAVSPVTMLMSMIMALDGSSGQTRDQIKSALSIVAKKLCSTQASDKDPEEDSKIQKLLAKFKLDHLPVKMANLLYLNKVYNLKDCFIEEQKNLNGAIAKSLDFSDPKRAAKEINFDVSKSTDEQLVEMISPEDLIKDSVMILVNGLFHHVKFLEAFNPQESIKAYFHGCSKDITYMCRTGTMDYYKFQVLHAPLKAQGVRLELDNDLTLVIVIPDAEDGLKEMNKLLQERQGEWLLTTMLKKSHYRKKCLTLCIPKLDLNEHFEMTDILEPMGVEKAFRNDADFSNISESKIKLISVFHKAVLKVDESGTKAAAAPSTEEVKLELRADHPFFMAVVTGNGIPIIMANVWKAASFNNDFEKIENPYGDYNGSSK</sequence>
<dbReference type="EMBL" id="JBJKFK010005784">
    <property type="protein sequence ID" value="KAL3308142.1"/>
    <property type="molecule type" value="Genomic_DNA"/>
</dbReference>
<dbReference type="InterPro" id="IPR000215">
    <property type="entry name" value="Serpin_fam"/>
</dbReference>
<dbReference type="SUPFAM" id="SSF56574">
    <property type="entry name" value="Serpins"/>
    <property type="match status" value="1"/>
</dbReference>
<dbReference type="PANTHER" id="PTHR11461:SF372">
    <property type="entry name" value="ACCESSORY GLAND PROTEIN ACP76A-RELATED"/>
    <property type="match status" value="1"/>
</dbReference>
<evidence type="ECO:0000313" key="3">
    <source>
        <dbReference type="EMBL" id="KAL3308142.1"/>
    </source>
</evidence>
<dbReference type="InterPro" id="IPR042185">
    <property type="entry name" value="Serpin_sf_2"/>
</dbReference>
<dbReference type="CDD" id="cd00172">
    <property type="entry name" value="serpin"/>
    <property type="match status" value="1"/>
</dbReference>
<name>A0ABD2PN70_9PLAT</name>
<comment type="caution">
    <text evidence="3">The sequence shown here is derived from an EMBL/GenBank/DDBJ whole genome shotgun (WGS) entry which is preliminary data.</text>
</comment>
<protein>
    <recommendedName>
        <fullName evidence="2">Serpin domain-containing protein</fullName>
    </recommendedName>
</protein>
<feature type="domain" description="Serpin" evidence="2">
    <location>
        <begin position="10"/>
        <end position="378"/>
    </location>
</feature>
<organism evidence="3 4">
    <name type="scientific">Cichlidogyrus casuarinus</name>
    <dbReference type="NCBI Taxonomy" id="1844966"/>
    <lineage>
        <taxon>Eukaryota</taxon>
        <taxon>Metazoa</taxon>
        <taxon>Spiralia</taxon>
        <taxon>Lophotrochozoa</taxon>
        <taxon>Platyhelminthes</taxon>
        <taxon>Monogenea</taxon>
        <taxon>Monopisthocotylea</taxon>
        <taxon>Dactylogyridea</taxon>
        <taxon>Ancyrocephalidae</taxon>
        <taxon>Cichlidogyrus</taxon>
    </lineage>
</organism>
<accession>A0ABD2PN70</accession>
<dbReference type="Gene3D" id="3.30.497.10">
    <property type="entry name" value="Antithrombin, subunit I, domain 2"/>
    <property type="match status" value="1"/>
</dbReference>
<dbReference type="AlphaFoldDB" id="A0ABD2PN70"/>